<dbReference type="AlphaFoldDB" id="A0A511JL84"/>
<dbReference type="RefSeq" id="WP_146846279.1">
    <property type="nucleotide sequence ID" value="NZ_BJWH01000011.1"/>
</dbReference>
<feature type="region of interest" description="Disordered" evidence="1">
    <location>
        <begin position="202"/>
        <end position="221"/>
    </location>
</feature>
<organism evidence="2 3">
    <name type="scientific">Cellulomonas terrae</name>
    <dbReference type="NCBI Taxonomy" id="311234"/>
    <lineage>
        <taxon>Bacteria</taxon>
        <taxon>Bacillati</taxon>
        <taxon>Actinomycetota</taxon>
        <taxon>Actinomycetes</taxon>
        <taxon>Micrococcales</taxon>
        <taxon>Cellulomonadaceae</taxon>
        <taxon>Cellulomonas</taxon>
    </lineage>
</organism>
<proteinExistence type="predicted"/>
<dbReference type="Proteomes" id="UP000321049">
    <property type="component" value="Unassembled WGS sequence"/>
</dbReference>
<evidence type="ECO:0000313" key="2">
    <source>
        <dbReference type="EMBL" id="GEL98771.1"/>
    </source>
</evidence>
<name>A0A511JL84_9CELL</name>
<dbReference type="EMBL" id="BJWH01000011">
    <property type="protein sequence ID" value="GEL98771.1"/>
    <property type="molecule type" value="Genomic_DNA"/>
</dbReference>
<sequence>MLLALGLIGSLALTAVIVVRWLNRRVDWLGRVAPFPRTSVGLSLGLALCFAVPLAVEAWVEHQLEGAATEIARGPVQVHCQGLGQAFTDLGPELGFVRWGVDGVPERSTLIKFGTCGNLRAWLGSNKANPSLDQVIAVHVLTHETMHMVGIMDEAHAECAAVQRDAAMAEALGASPAEARSLAQRYWTEVYPRMPDDYVGGCGPGGQFDEGSPSPPWLAIP</sequence>
<accession>A0A511JL84</accession>
<dbReference type="OrthoDB" id="4828595at2"/>
<gene>
    <name evidence="2" type="ORF">CTE05_23180</name>
</gene>
<protein>
    <submittedName>
        <fullName evidence="2">Uncharacterized protein</fullName>
    </submittedName>
</protein>
<comment type="caution">
    <text evidence="2">The sequence shown here is derived from an EMBL/GenBank/DDBJ whole genome shotgun (WGS) entry which is preliminary data.</text>
</comment>
<evidence type="ECO:0000256" key="1">
    <source>
        <dbReference type="SAM" id="MobiDB-lite"/>
    </source>
</evidence>
<keyword evidence="3" id="KW-1185">Reference proteome</keyword>
<reference evidence="2 3" key="1">
    <citation type="submission" date="2019-07" db="EMBL/GenBank/DDBJ databases">
        <title>Whole genome shotgun sequence of Cellulomonas terrae NBRC 100819.</title>
        <authorList>
            <person name="Hosoyama A."/>
            <person name="Uohara A."/>
            <person name="Ohji S."/>
            <person name="Ichikawa N."/>
        </authorList>
    </citation>
    <scope>NUCLEOTIDE SEQUENCE [LARGE SCALE GENOMIC DNA]</scope>
    <source>
        <strain evidence="2 3">NBRC 100819</strain>
    </source>
</reference>
<evidence type="ECO:0000313" key="3">
    <source>
        <dbReference type="Proteomes" id="UP000321049"/>
    </source>
</evidence>